<feature type="compositionally biased region" description="Basic and acidic residues" evidence="1">
    <location>
        <begin position="206"/>
        <end position="230"/>
    </location>
</feature>
<evidence type="ECO:0000313" key="2">
    <source>
        <dbReference type="EMBL" id="BAL78817.1"/>
    </source>
</evidence>
<proteinExistence type="predicted"/>
<reference evidence="2 3" key="1">
    <citation type="journal article" date="2012" name="Microbes Environ.">
        <title>Complete genome sequence of Bradyrhizobium sp. S23321: insights into symbiosis evolution in soil oligotrophs.</title>
        <authorList>
            <person name="Okubo T."/>
            <person name="Tsukui T."/>
            <person name="Maita H."/>
            <person name="Okamoto S."/>
            <person name="Oshima K."/>
            <person name="Fujisawa T."/>
            <person name="Saito A."/>
            <person name="Futamata H."/>
            <person name="Hattori R."/>
            <person name="Shimomura Y."/>
            <person name="Haruta S."/>
            <person name="Morimoto S."/>
            <person name="Wang Y."/>
            <person name="Sakai Y."/>
            <person name="Hattori M."/>
            <person name="Aizawa S."/>
            <person name="Nagashima K.V.P."/>
            <person name="Masuda S."/>
            <person name="Hattori T."/>
            <person name="Yamashita A."/>
            <person name="Bao Z."/>
            <person name="Hayatsu M."/>
            <person name="Kajiya-Kanegae H."/>
            <person name="Yoshinaga I."/>
            <person name="Sakamoto K."/>
            <person name="Toyota K."/>
            <person name="Nakao M."/>
            <person name="Kohara M."/>
            <person name="Anda M."/>
            <person name="Niwa R."/>
            <person name="Jung-Hwan P."/>
            <person name="Sameshima-Saito R."/>
            <person name="Tokuda S."/>
            <person name="Yamamoto S."/>
            <person name="Yamamoto S."/>
            <person name="Yokoyama T."/>
            <person name="Akutsu T."/>
            <person name="Nakamura Y."/>
            <person name="Nakahira-Yanaka Y."/>
            <person name="Takada Hoshino Y."/>
            <person name="Hirakawa H."/>
            <person name="Mitsui H."/>
            <person name="Terasawa K."/>
            <person name="Itakura M."/>
            <person name="Sato S."/>
            <person name="Ikeda-Ohtsubo W."/>
            <person name="Sakakura N."/>
            <person name="Kaminuma E."/>
            <person name="Minamisawa K."/>
        </authorList>
    </citation>
    <scope>NUCLEOTIDE SEQUENCE [LARGE SCALE GENOMIC DNA]</scope>
    <source>
        <strain evidence="2 3">S23321</strain>
    </source>
</reference>
<sequence>MRVAVETQAKAVHVLAGKIPDHMIGLFVEPALLKGEDPKLYWNIVSATIDEHRPQGLLDWIAIVDLVTKLWEERLLRRTTNAIIRAGQRHAVEQFLTEIRPGADRLKFSGNKAERQANKYFSGNKKESGDVQSELAEFEITEAEVLARSTQNNIDALVTLDRMLSLRERGRRRLQKEMRRRLPSQEVKSKSQGDVAASRLGPRQEVNTEAKDNSKAHHHDCPELSRELEKASTGGKLIHQTAQCGSCQEVKAEGDRDGDKHHLDQPGPCQEVMFEMVDEADTHHYGH</sequence>
<accession>A0AAI8QDW7</accession>
<name>A0AAI8QDW7_9BRAD</name>
<evidence type="ECO:0000256" key="1">
    <source>
        <dbReference type="SAM" id="MobiDB-lite"/>
    </source>
</evidence>
<keyword evidence="3" id="KW-1185">Reference proteome</keyword>
<dbReference type="RefSeq" id="WP_015688089.1">
    <property type="nucleotide sequence ID" value="NC_017082.1"/>
</dbReference>
<dbReference type="KEGG" id="brs:S23_56250"/>
<feature type="region of interest" description="Disordered" evidence="1">
    <location>
        <begin position="171"/>
        <end position="267"/>
    </location>
</feature>
<organism evidence="2 3">
    <name type="scientific">Bradyrhizobium cosmicum</name>
    <dbReference type="NCBI Taxonomy" id="1404864"/>
    <lineage>
        <taxon>Bacteria</taxon>
        <taxon>Pseudomonadati</taxon>
        <taxon>Pseudomonadota</taxon>
        <taxon>Alphaproteobacteria</taxon>
        <taxon>Hyphomicrobiales</taxon>
        <taxon>Nitrobacteraceae</taxon>
        <taxon>Bradyrhizobium</taxon>
    </lineage>
</organism>
<gene>
    <name evidence="2" type="ORF">S23_56250</name>
</gene>
<feature type="compositionally biased region" description="Basic residues" evidence="1">
    <location>
        <begin position="171"/>
        <end position="182"/>
    </location>
</feature>
<dbReference type="Proteomes" id="UP000007886">
    <property type="component" value="Chromosome"/>
</dbReference>
<protein>
    <submittedName>
        <fullName evidence="2">Uncharacterized protein</fullName>
    </submittedName>
</protein>
<evidence type="ECO:0000313" key="3">
    <source>
        <dbReference type="Proteomes" id="UP000007886"/>
    </source>
</evidence>
<feature type="compositionally biased region" description="Basic and acidic residues" evidence="1">
    <location>
        <begin position="250"/>
        <end position="264"/>
    </location>
</feature>
<dbReference type="EMBL" id="AP012279">
    <property type="protein sequence ID" value="BAL78817.1"/>
    <property type="molecule type" value="Genomic_DNA"/>
</dbReference>
<dbReference type="AlphaFoldDB" id="A0AAI8QDW7"/>